<dbReference type="PROSITE" id="PS00108">
    <property type="entry name" value="PROTEIN_KINASE_ST"/>
    <property type="match status" value="1"/>
</dbReference>
<sequence>MDTFTSVRHLDSGGSATVVLVEDSAGQRFARKELQNVFRDLETAKEAAQDVAALFCVRKRTEFSTVKLVEVLQNGKRIRSLAQLTTIKRTRRASGNVTVTRRPSFDGVSVYIYMEVLQEEIIESLSRIPVDQRGEGVCGSCRSLLGGLEFIHRRNLQHRDIKPANVMVDAEGNAKLIDMGISRFCSEDDLSAQVAGTEGPERGAAARGRKDPQDTRHLRSALLCLPSHLDWTFGV</sequence>
<dbReference type="SMART" id="SM00220">
    <property type="entry name" value="S_TKc"/>
    <property type="match status" value="1"/>
</dbReference>
<dbReference type="PANTHER" id="PTHR48016:SF56">
    <property type="entry name" value="MAPKK KINASE"/>
    <property type="match status" value="1"/>
</dbReference>
<dbReference type="Pfam" id="PF00069">
    <property type="entry name" value="Pkinase"/>
    <property type="match status" value="1"/>
</dbReference>
<dbReference type="VEuPathDB" id="CryptoDB:Cvel_8474"/>
<dbReference type="PhylomeDB" id="A0A0G4HTE6"/>
<dbReference type="PROSITE" id="PS50011">
    <property type="entry name" value="PROTEIN_KINASE_DOM"/>
    <property type="match status" value="1"/>
</dbReference>
<dbReference type="PANTHER" id="PTHR48016">
    <property type="entry name" value="MAP KINASE KINASE KINASE SSK2-RELATED-RELATED"/>
    <property type="match status" value="1"/>
</dbReference>
<proteinExistence type="predicted"/>
<dbReference type="GO" id="GO:0005524">
    <property type="term" value="F:ATP binding"/>
    <property type="evidence" value="ECO:0007669"/>
    <property type="project" value="UniProtKB-KW"/>
</dbReference>
<reference evidence="6" key="1">
    <citation type="submission" date="2014-11" db="EMBL/GenBank/DDBJ databases">
        <authorList>
            <person name="Otto D Thomas"/>
            <person name="Naeem Raeece"/>
        </authorList>
    </citation>
    <scope>NUCLEOTIDE SEQUENCE</scope>
</reference>
<dbReference type="InterPro" id="IPR008271">
    <property type="entry name" value="Ser/Thr_kinase_AS"/>
</dbReference>
<evidence type="ECO:0000256" key="2">
    <source>
        <dbReference type="ARBA" id="ARBA00022741"/>
    </source>
</evidence>
<protein>
    <recommendedName>
        <fullName evidence="5">Protein kinase domain-containing protein</fullName>
    </recommendedName>
</protein>
<dbReference type="AlphaFoldDB" id="A0A0G4HTE6"/>
<dbReference type="InterPro" id="IPR000719">
    <property type="entry name" value="Prot_kinase_dom"/>
</dbReference>
<dbReference type="GO" id="GO:0004672">
    <property type="term" value="F:protein kinase activity"/>
    <property type="evidence" value="ECO:0007669"/>
    <property type="project" value="InterPro"/>
</dbReference>
<keyword evidence="1" id="KW-0808">Transferase</keyword>
<keyword evidence="4" id="KW-0067">ATP-binding</keyword>
<evidence type="ECO:0000256" key="1">
    <source>
        <dbReference type="ARBA" id="ARBA00022679"/>
    </source>
</evidence>
<evidence type="ECO:0000259" key="5">
    <source>
        <dbReference type="PROSITE" id="PS50011"/>
    </source>
</evidence>
<gene>
    <name evidence="6" type="ORF">Cvel_8474</name>
</gene>
<dbReference type="InterPro" id="IPR050538">
    <property type="entry name" value="MAP_kinase_kinase_kinase"/>
</dbReference>
<evidence type="ECO:0000313" key="6">
    <source>
        <dbReference type="EMBL" id="CEM47695.1"/>
    </source>
</evidence>
<dbReference type="Gene3D" id="1.10.510.10">
    <property type="entry name" value="Transferase(Phosphotransferase) domain 1"/>
    <property type="match status" value="1"/>
</dbReference>
<keyword evidence="2" id="KW-0547">Nucleotide-binding</keyword>
<dbReference type="SUPFAM" id="SSF56112">
    <property type="entry name" value="Protein kinase-like (PK-like)"/>
    <property type="match status" value="1"/>
</dbReference>
<keyword evidence="3" id="KW-0418">Kinase</keyword>
<dbReference type="EMBL" id="CDMZ01003819">
    <property type="protein sequence ID" value="CEM47695.1"/>
    <property type="molecule type" value="Genomic_DNA"/>
</dbReference>
<feature type="domain" description="Protein kinase" evidence="5">
    <location>
        <begin position="4"/>
        <end position="235"/>
    </location>
</feature>
<name>A0A0G4HTE6_9ALVE</name>
<accession>A0A0G4HTE6</accession>
<evidence type="ECO:0000256" key="4">
    <source>
        <dbReference type="ARBA" id="ARBA00022840"/>
    </source>
</evidence>
<evidence type="ECO:0000256" key="3">
    <source>
        <dbReference type="ARBA" id="ARBA00022777"/>
    </source>
</evidence>
<organism evidence="6">
    <name type="scientific">Chromera velia CCMP2878</name>
    <dbReference type="NCBI Taxonomy" id="1169474"/>
    <lineage>
        <taxon>Eukaryota</taxon>
        <taxon>Sar</taxon>
        <taxon>Alveolata</taxon>
        <taxon>Colpodellida</taxon>
        <taxon>Chromeraceae</taxon>
        <taxon>Chromera</taxon>
    </lineage>
</organism>
<dbReference type="InterPro" id="IPR011009">
    <property type="entry name" value="Kinase-like_dom_sf"/>
</dbReference>